<dbReference type="AlphaFoldDB" id="A0A9D4V5I1"/>
<evidence type="ECO:0000259" key="13">
    <source>
        <dbReference type="Pfam" id="PF01529"/>
    </source>
</evidence>
<dbReference type="GO" id="GO:0005783">
    <property type="term" value="C:endoplasmic reticulum"/>
    <property type="evidence" value="ECO:0007669"/>
    <property type="project" value="TreeGrafter"/>
</dbReference>
<evidence type="ECO:0000256" key="1">
    <source>
        <dbReference type="ARBA" id="ARBA00004127"/>
    </source>
</evidence>
<protein>
    <recommendedName>
        <fullName evidence="11">S-acyltransferase</fullName>
        <ecNumber evidence="11">2.3.1.225</ecNumber>
    </recommendedName>
    <alternativeName>
        <fullName evidence="11">Palmitoyltransferase</fullName>
    </alternativeName>
</protein>
<reference evidence="14 15" key="1">
    <citation type="submission" date="2021-01" db="EMBL/GenBank/DDBJ databases">
        <title>Adiantum capillus-veneris genome.</title>
        <authorList>
            <person name="Fang Y."/>
            <person name="Liao Q."/>
        </authorList>
    </citation>
    <scope>NUCLEOTIDE SEQUENCE [LARGE SCALE GENOMIC DNA]</scope>
    <source>
        <strain evidence="14">H3</strain>
        <tissue evidence="14">Leaf</tissue>
    </source>
</reference>
<keyword evidence="6 11" id="KW-0472">Membrane</keyword>
<comment type="similarity">
    <text evidence="2 11">Belongs to the DHHC palmitoyltransferase family.</text>
</comment>
<gene>
    <name evidence="14" type="ORF">GOP47_0005329</name>
</gene>
<organism evidence="14 15">
    <name type="scientific">Adiantum capillus-veneris</name>
    <name type="common">Maidenhair fern</name>
    <dbReference type="NCBI Taxonomy" id="13818"/>
    <lineage>
        <taxon>Eukaryota</taxon>
        <taxon>Viridiplantae</taxon>
        <taxon>Streptophyta</taxon>
        <taxon>Embryophyta</taxon>
        <taxon>Tracheophyta</taxon>
        <taxon>Polypodiopsida</taxon>
        <taxon>Polypodiidae</taxon>
        <taxon>Polypodiales</taxon>
        <taxon>Pteridineae</taxon>
        <taxon>Pteridaceae</taxon>
        <taxon>Vittarioideae</taxon>
        <taxon>Adiantum</taxon>
    </lineage>
</organism>
<evidence type="ECO:0000256" key="12">
    <source>
        <dbReference type="SAM" id="MobiDB-lite"/>
    </source>
</evidence>
<dbReference type="InterPro" id="IPR001594">
    <property type="entry name" value="Palmitoyltrfase_DHHC"/>
</dbReference>
<evidence type="ECO:0000256" key="2">
    <source>
        <dbReference type="ARBA" id="ARBA00008574"/>
    </source>
</evidence>
<dbReference type="PANTHER" id="PTHR22883">
    <property type="entry name" value="ZINC FINGER DHHC DOMAIN CONTAINING PROTEIN"/>
    <property type="match status" value="1"/>
</dbReference>
<feature type="transmembrane region" description="Helical" evidence="11">
    <location>
        <begin position="83"/>
        <end position="103"/>
    </location>
</feature>
<evidence type="ECO:0000256" key="5">
    <source>
        <dbReference type="ARBA" id="ARBA00022989"/>
    </source>
</evidence>
<keyword evidence="8" id="KW-0449">Lipoprotein</keyword>
<feature type="region of interest" description="Disordered" evidence="12">
    <location>
        <begin position="112"/>
        <end position="136"/>
    </location>
</feature>
<comment type="subcellular location">
    <subcellularLocation>
        <location evidence="1">Endomembrane system</location>
        <topology evidence="1">Multi-pass membrane protein</topology>
    </subcellularLocation>
</comment>
<evidence type="ECO:0000313" key="14">
    <source>
        <dbReference type="EMBL" id="KAI5079850.1"/>
    </source>
</evidence>
<evidence type="ECO:0000256" key="7">
    <source>
        <dbReference type="ARBA" id="ARBA00023139"/>
    </source>
</evidence>
<keyword evidence="15" id="KW-1185">Reference proteome</keyword>
<proteinExistence type="inferred from homology"/>
<dbReference type="GO" id="GO:0005794">
    <property type="term" value="C:Golgi apparatus"/>
    <property type="evidence" value="ECO:0007669"/>
    <property type="project" value="TreeGrafter"/>
</dbReference>
<dbReference type="GO" id="GO:0006612">
    <property type="term" value="P:protein targeting to membrane"/>
    <property type="evidence" value="ECO:0007669"/>
    <property type="project" value="TreeGrafter"/>
</dbReference>
<evidence type="ECO:0000256" key="10">
    <source>
        <dbReference type="ARBA" id="ARBA00048048"/>
    </source>
</evidence>
<dbReference type="Pfam" id="PF01529">
    <property type="entry name" value="DHHC"/>
    <property type="match status" value="1"/>
</dbReference>
<keyword evidence="5 11" id="KW-1133">Transmembrane helix</keyword>
<dbReference type="Proteomes" id="UP000886520">
    <property type="component" value="Chromosome 5"/>
</dbReference>
<keyword evidence="7" id="KW-0564">Palmitate</keyword>
<accession>A0A9D4V5I1</accession>
<evidence type="ECO:0000256" key="8">
    <source>
        <dbReference type="ARBA" id="ARBA00023288"/>
    </source>
</evidence>
<evidence type="ECO:0000256" key="4">
    <source>
        <dbReference type="ARBA" id="ARBA00022692"/>
    </source>
</evidence>
<feature type="domain" description="Palmitoyltransferase DHHC" evidence="13">
    <location>
        <begin position="156"/>
        <end position="196"/>
    </location>
</feature>
<dbReference type="OrthoDB" id="9909019at2759"/>
<evidence type="ECO:0000313" key="15">
    <source>
        <dbReference type="Proteomes" id="UP000886520"/>
    </source>
</evidence>
<keyword evidence="9 11" id="KW-0012">Acyltransferase</keyword>
<dbReference type="InterPro" id="IPR039859">
    <property type="entry name" value="PFA4/ZDH16/20/ERF2-like"/>
</dbReference>
<comment type="catalytic activity">
    <reaction evidence="10 11">
        <text>L-cysteinyl-[protein] + hexadecanoyl-CoA = S-hexadecanoyl-L-cysteinyl-[protein] + CoA</text>
        <dbReference type="Rhea" id="RHEA:36683"/>
        <dbReference type="Rhea" id="RHEA-COMP:10131"/>
        <dbReference type="Rhea" id="RHEA-COMP:11032"/>
        <dbReference type="ChEBI" id="CHEBI:29950"/>
        <dbReference type="ChEBI" id="CHEBI:57287"/>
        <dbReference type="ChEBI" id="CHEBI:57379"/>
        <dbReference type="ChEBI" id="CHEBI:74151"/>
        <dbReference type="EC" id="2.3.1.225"/>
    </reaction>
</comment>
<dbReference type="EMBL" id="JABFUD020000005">
    <property type="protein sequence ID" value="KAI5079850.1"/>
    <property type="molecule type" value="Genomic_DNA"/>
</dbReference>
<evidence type="ECO:0000256" key="6">
    <source>
        <dbReference type="ARBA" id="ARBA00023136"/>
    </source>
</evidence>
<feature type="transmembrane region" description="Helical" evidence="11">
    <location>
        <begin position="49"/>
        <end position="71"/>
    </location>
</feature>
<comment type="domain">
    <text evidence="11">The DHHC domain is required for palmitoyltransferase activity.</text>
</comment>
<keyword evidence="3 11" id="KW-0808">Transferase</keyword>
<dbReference type="PROSITE" id="PS50216">
    <property type="entry name" value="DHHC"/>
    <property type="match status" value="1"/>
</dbReference>
<keyword evidence="4 11" id="KW-0812">Transmembrane</keyword>
<sequence length="374" mass="41512">MTRASIHTNPVVPERANIANTTGSRRVYQVWKGNNKFLLGGRLVFGPDVAPLVLTLFLIVAPIVVFCVFVGRPLMEKFSHHGGSAIIVVAVVHTSVVLALLLLTSGRDPGIIPRSNVPPPEAEEGASASVDGSHREQKLKTEDVLINGKPVKVVLKYCETCMLYRPPRCLHCSKCNNCIDRFDHHCSWVGQCIGRVRDLLHRFLSDTNISWSALGLITVHFDQLSVTAQLSPLLLVSTHIDIADLLHFRNVCPSHQAADGWRSPPYCMESSTKISCIWSSHGIWLLSYLTTYENIRDRNSMRGKLYDRGVLRNIQEILCSSVPPSKVNFRAQAPVEAPWFVNRNLQARNEIAATSLRSGKPHGDIEMVVDVQAS</sequence>
<comment type="caution">
    <text evidence="14">The sequence shown here is derived from an EMBL/GenBank/DDBJ whole genome shotgun (WGS) entry which is preliminary data.</text>
</comment>
<evidence type="ECO:0000256" key="11">
    <source>
        <dbReference type="RuleBase" id="RU079119"/>
    </source>
</evidence>
<dbReference type="EC" id="2.3.1.225" evidence="11"/>
<name>A0A9D4V5I1_ADICA</name>
<dbReference type="PANTHER" id="PTHR22883:SF43">
    <property type="entry name" value="PALMITOYLTRANSFERASE APP"/>
    <property type="match status" value="1"/>
</dbReference>
<evidence type="ECO:0000256" key="9">
    <source>
        <dbReference type="ARBA" id="ARBA00023315"/>
    </source>
</evidence>
<evidence type="ECO:0000256" key="3">
    <source>
        <dbReference type="ARBA" id="ARBA00022679"/>
    </source>
</evidence>
<dbReference type="GO" id="GO:0019706">
    <property type="term" value="F:protein-cysteine S-palmitoyltransferase activity"/>
    <property type="evidence" value="ECO:0007669"/>
    <property type="project" value="UniProtKB-EC"/>
</dbReference>